<dbReference type="SUPFAM" id="SSF46689">
    <property type="entry name" value="Homeodomain-like"/>
    <property type="match status" value="1"/>
</dbReference>
<dbReference type="PANTHER" id="PTHR30328:SF54">
    <property type="entry name" value="HTH-TYPE TRANSCRIPTIONAL REPRESSOR SCO4008"/>
    <property type="match status" value="1"/>
</dbReference>
<accession>A0A7X2LPQ6</accession>
<feature type="DNA-binding region" description="H-T-H motif" evidence="2">
    <location>
        <begin position="37"/>
        <end position="56"/>
    </location>
</feature>
<dbReference type="InterPro" id="IPR050109">
    <property type="entry name" value="HTH-type_TetR-like_transc_reg"/>
</dbReference>
<dbReference type="PANTHER" id="PTHR30328">
    <property type="entry name" value="TRANSCRIPTIONAL REPRESSOR"/>
    <property type="match status" value="1"/>
</dbReference>
<dbReference type="InterPro" id="IPR036271">
    <property type="entry name" value="Tet_transcr_reg_TetR-rel_C_sf"/>
</dbReference>
<dbReference type="Proteomes" id="UP000446768">
    <property type="component" value="Unassembled WGS sequence"/>
</dbReference>
<evidence type="ECO:0000313" key="4">
    <source>
        <dbReference type="EMBL" id="MRV70545.1"/>
    </source>
</evidence>
<evidence type="ECO:0000259" key="3">
    <source>
        <dbReference type="PROSITE" id="PS50977"/>
    </source>
</evidence>
<dbReference type="AlphaFoldDB" id="A0A7X2LPQ6"/>
<evidence type="ECO:0000256" key="1">
    <source>
        <dbReference type="ARBA" id="ARBA00023125"/>
    </source>
</evidence>
<reference evidence="4 5" key="1">
    <citation type="submission" date="2019-11" db="EMBL/GenBank/DDBJ databases">
        <title>Novel species isolated from a subtropical stream in China.</title>
        <authorList>
            <person name="Lu H."/>
        </authorList>
    </citation>
    <scope>NUCLEOTIDE SEQUENCE [LARGE SCALE GENOMIC DNA]</scope>
    <source>
        <strain evidence="4 5">FT92W</strain>
    </source>
</reference>
<dbReference type="InterPro" id="IPR009057">
    <property type="entry name" value="Homeodomain-like_sf"/>
</dbReference>
<feature type="domain" description="HTH tetR-type" evidence="3">
    <location>
        <begin position="14"/>
        <end position="74"/>
    </location>
</feature>
<sequence>MGKTQEPAAATGKRATLARILAAAKEEFSANGLAGARVDTIALAAGVTKQLVYHYYEGKEKLFEAVLADVSAAVMAELVALDVAHLPPPAAMRALLGHMFNQYEADPALRSLSQEGARYNESHDLPGNKFVAMAPALVTLLGDILARGVASGEFRPGVDARALTAMAALVTTGGFTNRFMLSVLAGFDTTSSDGMAAWRRHSADFVLAAISVQGSATK</sequence>
<dbReference type="InterPro" id="IPR041474">
    <property type="entry name" value="NicS_C"/>
</dbReference>
<dbReference type="RefSeq" id="WP_154371013.1">
    <property type="nucleotide sequence ID" value="NZ_WKJJ01000001.1"/>
</dbReference>
<dbReference type="SUPFAM" id="SSF48498">
    <property type="entry name" value="Tetracyclin repressor-like, C-terminal domain"/>
    <property type="match status" value="1"/>
</dbReference>
<dbReference type="Gene3D" id="1.10.357.10">
    <property type="entry name" value="Tetracycline Repressor, domain 2"/>
    <property type="match status" value="1"/>
</dbReference>
<dbReference type="Pfam" id="PF00440">
    <property type="entry name" value="TetR_N"/>
    <property type="match status" value="1"/>
</dbReference>
<gene>
    <name evidence="4" type="ORF">GJ700_02265</name>
</gene>
<dbReference type="PRINTS" id="PR00455">
    <property type="entry name" value="HTHTETR"/>
</dbReference>
<name>A0A7X2LPQ6_9BURK</name>
<dbReference type="Pfam" id="PF17938">
    <property type="entry name" value="TetR_C_29"/>
    <property type="match status" value="1"/>
</dbReference>
<evidence type="ECO:0000256" key="2">
    <source>
        <dbReference type="PROSITE-ProRule" id="PRU00335"/>
    </source>
</evidence>
<proteinExistence type="predicted"/>
<evidence type="ECO:0000313" key="5">
    <source>
        <dbReference type="Proteomes" id="UP000446768"/>
    </source>
</evidence>
<protein>
    <submittedName>
        <fullName evidence="4">TetR family transcriptional regulator</fullName>
    </submittedName>
</protein>
<dbReference type="EMBL" id="WKJJ01000001">
    <property type="protein sequence ID" value="MRV70545.1"/>
    <property type="molecule type" value="Genomic_DNA"/>
</dbReference>
<dbReference type="GO" id="GO:0003677">
    <property type="term" value="F:DNA binding"/>
    <property type="evidence" value="ECO:0007669"/>
    <property type="project" value="UniProtKB-UniRule"/>
</dbReference>
<dbReference type="PROSITE" id="PS50977">
    <property type="entry name" value="HTH_TETR_2"/>
    <property type="match status" value="1"/>
</dbReference>
<keyword evidence="1 2" id="KW-0238">DNA-binding</keyword>
<organism evidence="4 5">
    <name type="scientific">Pseudoduganella rivuli</name>
    <dbReference type="NCBI Taxonomy" id="2666085"/>
    <lineage>
        <taxon>Bacteria</taxon>
        <taxon>Pseudomonadati</taxon>
        <taxon>Pseudomonadota</taxon>
        <taxon>Betaproteobacteria</taxon>
        <taxon>Burkholderiales</taxon>
        <taxon>Oxalobacteraceae</taxon>
        <taxon>Telluria group</taxon>
        <taxon>Pseudoduganella</taxon>
    </lineage>
</organism>
<keyword evidence="5" id="KW-1185">Reference proteome</keyword>
<dbReference type="InterPro" id="IPR001647">
    <property type="entry name" value="HTH_TetR"/>
</dbReference>
<comment type="caution">
    <text evidence="4">The sequence shown here is derived from an EMBL/GenBank/DDBJ whole genome shotgun (WGS) entry which is preliminary data.</text>
</comment>